<proteinExistence type="predicted"/>
<dbReference type="InterPro" id="IPR010260">
    <property type="entry name" value="AlpA"/>
</dbReference>
<dbReference type="EMBL" id="FOSN01000027">
    <property type="protein sequence ID" value="SFK83323.1"/>
    <property type="molecule type" value="Genomic_DNA"/>
</dbReference>
<sequence length="76" mass="8685">MFVRYSYLEKNGIVANRMQLARAIERYEFPRPIALGANTLAWNLEEVENWLKSRPRRSPKTGATNAQSAAFLTEAV</sequence>
<dbReference type="STRING" id="1612308.SAMN05444581_12713"/>
<organism evidence="2 3">
    <name type="scientific">Methylocapsa palsarum</name>
    <dbReference type="NCBI Taxonomy" id="1612308"/>
    <lineage>
        <taxon>Bacteria</taxon>
        <taxon>Pseudomonadati</taxon>
        <taxon>Pseudomonadota</taxon>
        <taxon>Alphaproteobacteria</taxon>
        <taxon>Hyphomicrobiales</taxon>
        <taxon>Beijerinckiaceae</taxon>
        <taxon>Methylocapsa</taxon>
    </lineage>
</organism>
<reference evidence="2 3" key="1">
    <citation type="submission" date="2016-10" db="EMBL/GenBank/DDBJ databases">
        <authorList>
            <person name="de Groot N.N."/>
        </authorList>
    </citation>
    <scope>NUCLEOTIDE SEQUENCE [LARGE SCALE GENOMIC DNA]</scope>
    <source>
        <strain evidence="2 3">NE2</strain>
    </source>
</reference>
<feature type="compositionally biased region" description="Polar residues" evidence="1">
    <location>
        <begin position="61"/>
        <end position="70"/>
    </location>
</feature>
<evidence type="ECO:0000313" key="2">
    <source>
        <dbReference type="EMBL" id="SFK83323.1"/>
    </source>
</evidence>
<protein>
    <submittedName>
        <fullName evidence="2">Prophage CP4-57 regulatory protein (AlpA)</fullName>
    </submittedName>
</protein>
<gene>
    <name evidence="2" type="ORF">SAMN05444581_12713</name>
</gene>
<dbReference type="AlphaFoldDB" id="A0A1I4CRE0"/>
<evidence type="ECO:0000256" key="1">
    <source>
        <dbReference type="SAM" id="MobiDB-lite"/>
    </source>
</evidence>
<accession>A0A1I4CRE0</accession>
<dbReference type="Pfam" id="PF05930">
    <property type="entry name" value="Phage_AlpA"/>
    <property type="match status" value="1"/>
</dbReference>
<dbReference type="OrthoDB" id="9801242at2"/>
<evidence type="ECO:0000313" key="3">
    <source>
        <dbReference type="Proteomes" id="UP000198755"/>
    </source>
</evidence>
<keyword evidence="3" id="KW-1185">Reference proteome</keyword>
<feature type="region of interest" description="Disordered" evidence="1">
    <location>
        <begin position="54"/>
        <end position="76"/>
    </location>
</feature>
<name>A0A1I4CRE0_9HYPH</name>
<dbReference type="Proteomes" id="UP000198755">
    <property type="component" value="Unassembled WGS sequence"/>
</dbReference>